<comment type="caution">
    <text evidence="3">The sequence shown here is derived from an EMBL/GenBank/DDBJ whole genome shotgun (WGS) entry which is preliminary data.</text>
</comment>
<dbReference type="EMBL" id="JARTCD010000003">
    <property type="protein sequence ID" value="KAJ8662907.1"/>
    <property type="molecule type" value="Genomic_DNA"/>
</dbReference>
<dbReference type="HAMAP" id="MF_00528">
    <property type="entry name" value="Maf"/>
    <property type="match status" value="1"/>
</dbReference>
<protein>
    <submittedName>
        <fullName evidence="3">Septum formation protein Maf</fullName>
    </submittedName>
</protein>
<dbReference type="Proteomes" id="UP001234581">
    <property type="component" value="Unassembled WGS sequence"/>
</dbReference>
<comment type="cofactor">
    <cofactor evidence="1">
        <name>a divalent metal cation</name>
        <dbReference type="ChEBI" id="CHEBI:60240"/>
    </cofactor>
</comment>
<gene>
    <name evidence="3" type="ORF">O0I10_001083</name>
</gene>
<evidence type="ECO:0000313" key="3">
    <source>
        <dbReference type="EMBL" id="KAJ8662907.1"/>
    </source>
</evidence>
<keyword evidence="4" id="KW-1185">Reference proteome</keyword>
<dbReference type="RefSeq" id="XP_058347819.1">
    <property type="nucleotide sequence ID" value="XM_058481181.1"/>
</dbReference>
<organism evidence="3 4">
    <name type="scientific">Lichtheimia ornata</name>
    <dbReference type="NCBI Taxonomy" id="688661"/>
    <lineage>
        <taxon>Eukaryota</taxon>
        <taxon>Fungi</taxon>
        <taxon>Fungi incertae sedis</taxon>
        <taxon>Mucoromycota</taxon>
        <taxon>Mucoromycotina</taxon>
        <taxon>Mucoromycetes</taxon>
        <taxon>Mucorales</taxon>
        <taxon>Lichtheimiaceae</taxon>
        <taxon>Lichtheimia</taxon>
    </lineage>
</organism>
<dbReference type="SUPFAM" id="SSF52972">
    <property type="entry name" value="ITPase-like"/>
    <property type="match status" value="1"/>
</dbReference>
<dbReference type="InterPro" id="IPR029001">
    <property type="entry name" value="ITPase-like_fam"/>
</dbReference>
<evidence type="ECO:0000256" key="1">
    <source>
        <dbReference type="ARBA" id="ARBA00001968"/>
    </source>
</evidence>
<dbReference type="AlphaFoldDB" id="A0AAD7Y355"/>
<reference evidence="3 4" key="1">
    <citation type="submission" date="2023-03" db="EMBL/GenBank/DDBJ databases">
        <title>Genome sequence of Lichtheimia ornata CBS 291.66.</title>
        <authorList>
            <person name="Mohabir J.T."/>
            <person name="Shea T.P."/>
            <person name="Kurbessoian T."/>
            <person name="Berby B."/>
            <person name="Fontaine J."/>
            <person name="Livny J."/>
            <person name="Gnirke A."/>
            <person name="Stajich J.E."/>
            <person name="Cuomo C.A."/>
        </authorList>
    </citation>
    <scope>NUCLEOTIDE SEQUENCE [LARGE SCALE GENOMIC DNA]</scope>
    <source>
        <strain evidence="3">CBS 291.66</strain>
    </source>
</reference>
<dbReference type="PANTHER" id="PTHR43213:SF5">
    <property type="entry name" value="BIFUNCTIONAL DTTP_UTP PYROPHOSPHATASE_METHYLTRANSFERASE PROTEIN-RELATED"/>
    <property type="match status" value="1"/>
</dbReference>
<dbReference type="Pfam" id="PF02545">
    <property type="entry name" value="Maf"/>
    <property type="match status" value="1"/>
</dbReference>
<sequence>MIDLSWLPNVSNKKIVLASASPRRRELLSQMGVKFEVVPTRADDCVDPFEYRLAQSYVSETAEMKAQEVWERCQNDPSLPDADIVIAADTVINASPRHCDILNKPKHADQAEMMLTALSGKEHQVLTGVHIIFSDKSWHGHYREQHFVEGTMVKFAEIDPGLMKAYIASGEPFDKAGGYGIQGPAAMFIESIEGDYYNVVGLPIHRLYQELRDIEQVYQRLH</sequence>
<keyword evidence="2" id="KW-0378">Hydrolase</keyword>
<proteinExistence type="inferred from homology"/>
<accession>A0AAD7Y355</accession>
<dbReference type="GeneID" id="83208501"/>
<dbReference type="CDD" id="cd00555">
    <property type="entry name" value="Maf"/>
    <property type="match status" value="1"/>
</dbReference>
<dbReference type="PIRSF" id="PIRSF006305">
    <property type="entry name" value="Maf"/>
    <property type="match status" value="1"/>
</dbReference>
<dbReference type="GO" id="GO:0047429">
    <property type="term" value="F:nucleoside triphosphate diphosphatase activity"/>
    <property type="evidence" value="ECO:0007669"/>
    <property type="project" value="InterPro"/>
</dbReference>
<evidence type="ECO:0000313" key="4">
    <source>
        <dbReference type="Proteomes" id="UP001234581"/>
    </source>
</evidence>
<dbReference type="PANTHER" id="PTHR43213">
    <property type="entry name" value="BIFUNCTIONAL DTTP/UTP PYROPHOSPHATASE/METHYLTRANSFERASE PROTEIN-RELATED"/>
    <property type="match status" value="1"/>
</dbReference>
<evidence type="ECO:0000256" key="2">
    <source>
        <dbReference type="ARBA" id="ARBA00022801"/>
    </source>
</evidence>
<dbReference type="Gene3D" id="3.90.950.10">
    <property type="match status" value="1"/>
</dbReference>
<name>A0AAD7Y355_9FUNG</name>
<dbReference type="InterPro" id="IPR003697">
    <property type="entry name" value="Maf-like"/>
</dbReference>
<dbReference type="NCBIfam" id="TIGR00172">
    <property type="entry name" value="maf"/>
    <property type="match status" value="1"/>
</dbReference>